<evidence type="ECO:0000313" key="3">
    <source>
        <dbReference type="Proteomes" id="UP001501442"/>
    </source>
</evidence>
<dbReference type="SMART" id="SM00418">
    <property type="entry name" value="HTH_ARSR"/>
    <property type="match status" value="1"/>
</dbReference>
<dbReference type="InterPro" id="IPR001845">
    <property type="entry name" value="HTH_ArsR_DNA-bd_dom"/>
</dbReference>
<keyword evidence="3" id="KW-1185">Reference proteome</keyword>
<organism evidence="2 3">
    <name type="scientific">Actinoallomurus vinaceus</name>
    <dbReference type="NCBI Taxonomy" id="1080074"/>
    <lineage>
        <taxon>Bacteria</taxon>
        <taxon>Bacillati</taxon>
        <taxon>Actinomycetota</taxon>
        <taxon>Actinomycetes</taxon>
        <taxon>Streptosporangiales</taxon>
        <taxon>Thermomonosporaceae</taxon>
        <taxon>Actinoallomurus</taxon>
    </lineage>
</organism>
<feature type="domain" description="HTH arsR-type" evidence="1">
    <location>
        <begin position="247"/>
        <end position="322"/>
    </location>
</feature>
<protein>
    <recommendedName>
        <fullName evidence="1">HTH arsR-type domain-containing protein</fullName>
    </recommendedName>
</protein>
<evidence type="ECO:0000259" key="1">
    <source>
        <dbReference type="SMART" id="SM00418"/>
    </source>
</evidence>
<dbReference type="InterPro" id="IPR036390">
    <property type="entry name" value="WH_DNA-bd_sf"/>
</dbReference>
<dbReference type="SUPFAM" id="SSF46785">
    <property type="entry name" value="Winged helix' DNA-binding domain"/>
    <property type="match status" value="1"/>
</dbReference>
<dbReference type="Gene3D" id="1.10.10.10">
    <property type="entry name" value="Winged helix-like DNA-binding domain superfamily/Winged helix DNA-binding domain"/>
    <property type="match status" value="1"/>
</dbReference>
<dbReference type="CDD" id="cd00090">
    <property type="entry name" value="HTH_ARSR"/>
    <property type="match status" value="1"/>
</dbReference>
<comment type="caution">
    <text evidence="2">The sequence shown here is derived from an EMBL/GenBank/DDBJ whole genome shotgun (WGS) entry which is preliminary data.</text>
</comment>
<reference evidence="3" key="1">
    <citation type="journal article" date="2019" name="Int. J. Syst. Evol. Microbiol.">
        <title>The Global Catalogue of Microorganisms (GCM) 10K type strain sequencing project: providing services to taxonomists for standard genome sequencing and annotation.</title>
        <authorList>
            <consortium name="The Broad Institute Genomics Platform"/>
            <consortium name="The Broad Institute Genome Sequencing Center for Infectious Disease"/>
            <person name="Wu L."/>
            <person name="Ma J."/>
        </authorList>
    </citation>
    <scope>NUCLEOTIDE SEQUENCE [LARGE SCALE GENOMIC DNA]</scope>
    <source>
        <strain evidence="3">JCM 17939</strain>
    </source>
</reference>
<sequence length="322" mass="35555">MTELHISGPDASRVRVALDPYISLLALTTDALGRRRGAPERWRHRIRATISPPNAAAIRPMVAPGRSVVPESVTPINPVAEAPVTDLIERLRDISADELRSDVEGVFGGRPPADWGSVAKRPRYWLYHHAEATREAWSAVRPLWQQARPLLHREVERVGTAAVRGRLDVVLGGLHPRSRYEDGVLKISDPEPTRFELGGRPLVLVPMLSGGDALICNFDRPDAVWIGYPMPGVERLFRGEPESVGDDALELLLGPVRAQVLGVLARPQTMGELAALTELAPSAVTYHCERLAAIGLVQRERRGRQVHVSRTPRGESLIEMFR</sequence>
<gene>
    <name evidence="2" type="ORF">GCM10023196_068210</name>
</gene>
<dbReference type="Proteomes" id="UP001501442">
    <property type="component" value="Unassembled WGS sequence"/>
</dbReference>
<evidence type="ECO:0000313" key="2">
    <source>
        <dbReference type="EMBL" id="GAA4632887.1"/>
    </source>
</evidence>
<dbReference type="InterPro" id="IPR011991">
    <property type="entry name" value="ArsR-like_HTH"/>
</dbReference>
<proteinExistence type="predicted"/>
<dbReference type="EMBL" id="BAABHK010000011">
    <property type="protein sequence ID" value="GAA4632887.1"/>
    <property type="molecule type" value="Genomic_DNA"/>
</dbReference>
<accession>A0ABP8ULG1</accession>
<dbReference type="RefSeq" id="WP_345435885.1">
    <property type="nucleotide sequence ID" value="NZ_BAABHK010000011.1"/>
</dbReference>
<name>A0ABP8ULG1_9ACTN</name>
<dbReference type="InterPro" id="IPR036388">
    <property type="entry name" value="WH-like_DNA-bd_sf"/>
</dbReference>